<feature type="domain" description="Soluble ligand binding" evidence="4">
    <location>
        <begin position="134"/>
        <end position="184"/>
    </location>
</feature>
<protein>
    <submittedName>
        <fullName evidence="5">Polysaccharide export protein</fullName>
    </submittedName>
</protein>
<evidence type="ECO:0000256" key="1">
    <source>
        <dbReference type="ARBA" id="ARBA00022729"/>
    </source>
</evidence>
<feature type="domain" description="Polysaccharide export protein N-terminal" evidence="3">
    <location>
        <begin position="51"/>
        <end position="126"/>
    </location>
</feature>
<evidence type="ECO:0000313" key="6">
    <source>
        <dbReference type="Proteomes" id="UP001058533"/>
    </source>
</evidence>
<dbReference type="PANTHER" id="PTHR33619:SF3">
    <property type="entry name" value="POLYSACCHARIDE EXPORT PROTEIN GFCE-RELATED"/>
    <property type="match status" value="1"/>
</dbReference>
<dbReference type="InterPro" id="IPR003715">
    <property type="entry name" value="Poly_export_N"/>
</dbReference>
<dbReference type="InterPro" id="IPR019554">
    <property type="entry name" value="Soluble_ligand-bd"/>
</dbReference>
<feature type="signal peptide" evidence="2">
    <location>
        <begin position="1"/>
        <end position="19"/>
    </location>
</feature>
<feature type="chain" id="PRO_5045661399" evidence="2">
    <location>
        <begin position="20"/>
        <end position="236"/>
    </location>
</feature>
<dbReference type="RefSeq" id="WP_256506309.1">
    <property type="nucleotide sequence ID" value="NZ_CP101740.1"/>
</dbReference>
<proteinExistence type="predicted"/>
<keyword evidence="1 2" id="KW-0732">Signal</keyword>
<gene>
    <name evidence="5" type="ORF">NMP03_15105</name>
</gene>
<evidence type="ECO:0000313" key="5">
    <source>
        <dbReference type="EMBL" id="UUL82476.1"/>
    </source>
</evidence>
<dbReference type="Pfam" id="PF10531">
    <property type="entry name" value="SLBB"/>
    <property type="match status" value="1"/>
</dbReference>
<evidence type="ECO:0000259" key="3">
    <source>
        <dbReference type="Pfam" id="PF02563"/>
    </source>
</evidence>
<reference evidence="5" key="1">
    <citation type="submission" date="2022-07" db="EMBL/GenBank/DDBJ databases">
        <title>Sphingomonas sp. nov., a novel bacterium isolated from the north slope of the Mount Everest.</title>
        <authorList>
            <person name="Cui X."/>
            <person name="Liu Y."/>
        </authorList>
    </citation>
    <scope>NUCLEOTIDE SEQUENCE</scope>
    <source>
        <strain evidence="5">S5-59</strain>
    </source>
</reference>
<dbReference type="Proteomes" id="UP001058533">
    <property type="component" value="Chromosome"/>
</dbReference>
<keyword evidence="6" id="KW-1185">Reference proteome</keyword>
<evidence type="ECO:0000259" key="4">
    <source>
        <dbReference type="Pfam" id="PF10531"/>
    </source>
</evidence>
<sequence>MATRMVVLGQYCRVAACVAALLIMSGCGGRGGDIAYDPASFVAPDAPPLPATTTDYRLGAGDVVSIQVFKVDSLSGDQTIDTAGRVNLALLGPVVAAGRTTAEFEQALERQLGEKYLTAPSIAVTLKSAVQRTVTVDGSVQQPGLYPISAPTSLIKTIAMARGTAEEANPSRVIVFRQIDGQRMAAAFDLKSIRRGESPDPVIYADDIVVVDGSATSKAMKTVIQSLPFVTLFRPF</sequence>
<dbReference type="Gene3D" id="3.10.560.10">
    <property type="entry name" value="Outer membrane lipoprotein wza domain like"/>
    <property type="match status" value="1"/>
</dbReference>
<evidence type="ECO:0000256" key="2">
    <source>
        <dbReference type="SAM" id="SignalP"/>
    </source>
</evidence>
<dbReference type="PANTHER" id="PTHR33619">
    <property type="entry name" value="POLYSACCHARIDE EXPORT PROTEIN GFCE-RELATED"/>
    <property type="match status" value="1"/>
</dbReference>
<accession>A0ABY5L8J5</accession>
<dbReference type="InterPro" id="IPR049712">
    <property type="entry name" value="Poly_export"/>
</dbReference>
<name>A0ABY5L8J5_9SPHN</name>
<dbReference type="Pfam" id="PF02563">
    <property type="entry name" value="Poly_export"/>
    <property type="match status" value="1"/>
</dbReference>
<dbReference type="PROSITE" id="PS51257">
    <property type="entry name" value="PROKAR_LIPOPROTEIN"/>
    <property type="match status" value="1"/>
</dbReference>
<dbReference type="EMBL" id="CP101740">
    <property type="protein sequence ID" value="UUL82476.1"/>
    <property type="molecule type" value="Genomic_DNA"/>
</dbReference>
<dbReference type="Gene3D" id="3.30.1950.10">
    <property type="entry name" value="wza like domain"/>
    <property type="match status" value="1"/>
</dbReference>
<organism evidence="5 6">
    <name type="scientific">Sphingomonas qomolangmaensis</name>
    <dbReference type="NCBI Taxonomy" id="2918765"/>
    <lineage>
        <taxon>Bacteria</taxon>
        <taxon>Pseudomonadati</taxon>
        <taxon>Pseudomonadota</taxon>
        <taxon>Alphaproteobacteria</taxon>
        <taxon>Sphingomonadales</taxon>
        <taxon>Sphingomonadaceae</taxon>
        <taxon>Sphingomonas</taxon>
    </lineage>
</organism>